<accession>A0A392WE22</accession>
<dbReference type="EMBL" id="LXQA011458423">
    <property type="protein sequence ID" value="MCI97923.1"/>
    <property type="molecule type" value="Genomic_DNA"/>
</dbReference>
<proteinExistence type="predicted"/>
<organism evidence="2 3">
    <name type="scientific">Trifolium medium</name>
    <dbReference type="NCBI Taxonomy" id="97028"/>
    <lineage>
        <taxon>Eukaryota</taxon>
        <taxon>Viridiplantae</taxon>
        <taxon>Streptophyta</taxon>
        <taxon>Embryophyta</taxon>
        <taxon>Tracheophyta</taxon>
        <taxon>Spermatophyta</taxon>
        <taxon>Magnoliopsida</taxon>
        <taxon>eudicotyledons</taxon>
        <taxon>Gunneridae</taxon>
        <taxon>Pentapetalae</taxon>
        <taxon>rosids</taxon>
        <taxon>fabids</taxon>
        <taxon>Fabales</taxon>
        <taxon>Fabaceae</taxon>
        <taxon>Papilionoideae</taxon>
        <taxon>50 kb inversion clade</taxon>
        <taxon>NPAAA clade</taxon>
        <taxon>Hologalegina</taxon>
        <taxon>IRL clade</taxon>
        <taxon>Trifolieae</taxon>
        <taxon>Trifolium</taxon>
    </lineage>
</organism>
<feature type="region of interest" description="Disordered" evidence="1">
    <location>
        <begin position="1"/>
        <end position="66"/>
    </location>
</feature>
<reference evidence="2 3" key="1">
    <citation type="journal article" date="2018" name="Front. Plant Sci.">
        <title>Red Clover (Trifolium pratense) and Zigzag Clover (T. medium) - A Picture of Genomic Similarities and Differences.</title>
        <authorList>
            <person name="Dluhosova J."/>
            <person name="Istvanek J."/>
            <person name="Nedelnik J."/>
            <person name="Repkova J."/>
        </authorList>
    </citation>
    <scope>NUCLEOTIDE SEQUENCE [LARGE SCALE GENOMIC DNA]</scope>
    <source>
        <strain evidence="3">cv. 10/8</strain>
        <tissue evidence="2">Leaf</tissue>
    </source>
</reference>
<dbReference type="Proteomes" id="UP000265520">
    <property type="component" value="Unassembled WGS sequence"/>
</dbReference>
<evidence type="ECO:0000313" key="3">
    <source>
        <dbReference type="Proteomes" id="UP000265520"/>
    </source>
</evidence>
<feature type="non-terminal residue" evidence="2">
    <location>
        <position position="66"/>
    </location>
</feature>
<evidence type="ECO:0000313" key="2">
    <source>
        <dbReference type="EMBL" id="MCI97923.1"/>
    </source>
</evidence>
<comment type="caution">
    <text evidence="2">The sequence shown here is derived from an EMBL/GenBank/DDBJ whole genome shotgun (WGS) entry which is preliminary data.</text>
</comment>
<sequence>DASGAAEGSSGSLRLGTPSGQLSPAPSFEGDRTKRARVEDLDDTSQEHPKIIDVEDPSNSLSSSLH</sequence>
<feature type="non-terminal residue" evidence="2">
    <location>
        <position position="1"/>
    </location>
</feature>
<evidence type="ECO:0000256" key="1">
    <source>
        <dbReference type="SAM" id="MobiDB-lite"/>
    </source>
</evidence>
<protein>
    <submittedName>
        <fullName evidence="2">Uncharacterized protein</fullName>
    </submittedName>
</protein>
<keyword evidence="3" id="KW-1185">Reference proteome</keyword>
<feature type="compositionally biased region" description="Polar residues" evidence="1">
    <location>
        <begin position="57"/>
        <end position="66"/>
    </location>
</feature>
<feature type="compositionally biased region" description="Basic and acidic residues" evidence="1">
    <location>
        <begin position="29"/>
        <end position="53"/>
    </location>
</feature>
<name>A0A392WE22_9FABA</name>
<dbReference type="AlphaFoldDB" id="A0A392WE22"/>
<feature type="compositionally biased region" description="Low complexity" evidence="1">
    <location>
        <begin position="1"/>
        <end position="12"/>
    </location>
</feature>